<name>A0A1I7V3Q9_9PELO</name>
<dbReference type="Proteomes" id="UP000095282">
    <property type="component" value="Unplaced"/>
</dbReference>
<reference evidence="3" key="1">
    <citation type="submission" date="2016-11" db="UniProtKB">
        <authorList>
            <consortium name="WormBaseParasite"/>
        </authorList>
    </citation>
    <scope>IDENTIFICATION</scope>
</reference>
<feature type="transmembrane region" description="Helical" evidence="1">
    <location>
        <begin position="50"/>
        <end position="75"/>
    </location>
</feature>
<keyword evidence="1" id="KW-0472">Membrane</keyword>
<sequence>MPIAATRSSILVIDPAENVGEPVAIFQKTAGKRVLKTSKKRFPCTRFQCVIIWTLIGCVVVMAFVFLFISMAVILGEK</sequence>
<accession>A0A1I7V3Q9</accession>
<dbReference type="AlphaFoldDB" id="A0A1I7V3Q9"/>
<proteinExistence type="predicted"/>
<evidence type="ECO:0000313" key="2">
    <source>
        <dbReference type="Proteomes" id="UP000095282"/>
    </source>
</evidence>
<keyword evidence="2" id="KW-1185">Reference proteome</keyword>
<organism evidence="2 3">
    <name type="scientific">Caenorhabditis tropicalis</name>
    <dbReference type="NCBI Taxonomy" id="1561998"/>
    <lineage>
        <taxon>Eukaryota</taxon>
        <taxon>Metazoa</taxon>
        <taxon>Ecdysozoa</taxon>
        <taxon>Nematoda</taxon>
        <taxon>Chromadorea</taxon>
        <taxon>Rhabditida</taxon>
        <taxon>Rhabditina</taxon>
        <taxon>Rhabditomorpha</taxon>
        <taxon>Rhabditoidea</taxon>
        <taxon>Rhabditidae</taxon>
        <taxon>Peloderinae</taxon>
        <taxon>Caenorhabditis</taxon>
    </lineage>
</organism>
<evidence type="ECO:0000256" key="1">
    <source>
        <dbReference type="SAM" id="Phobius"/>
    </source>
</evidence>
<evidence type="ECO:0000313" key="3">
    <source>
        <dbReference type="WBParaSite" id="Csp11.Scaffold630.g22089.t1"/>
    </source>
</evidence>
<keyword evidence="1" id="KW-1133">Transmembrane helix</keyword>
<dbReference type="WBParaSite" id="Csp11.Scaffold630.g22089.t1">
    <property type="protein sequence ID" value="Csp11.Scaffold630.g22089.t1"/>
    <property type="gene ID" value="Csp11.Scaffold630.g22089"/>
</dbReference>
<protein>
    <submittedName>
        <fullName evidence="3">Uncharacterized protein</fullName>
    </submittedName>
</protein>
<keyword evidence="1" id="KW-0812">Transmembrane</keyword>